<evidence type="ECO:0000256" key="2">
    <source>
        <dbReference type="ARBA" id="ARBA00022771"/>
    </source>
</evidence>
<evidence type="ECO:0000256" key="3">
    <source>
        <dbReference type="ARBA" id="ARBA00022833"/>
    </source>
</evidence>
<feature type="region of interest" description="Disordered" evidence="4">
    <location>
        <begin position="215"/>
        <end position="238"/>
    </location>
</feature>
<dbReference type="GeneID" id="763117"/>
<dbReference type="GO" id="GO:0008270">
    <property type="term" value="F:zinc ion binding"/>
    <property type="evidence" value="ECO:0007669"/>
    <property type="project" value="UniProtKB-KW"/>
</dbReference>
<feature type="domain" description="FLYWCH-type" evidence="5">
    <location>
        <begin position="5"/>
        <end position="64"/>
    </location>
</feature>
<dbReference type="AlphaFoldDB" id="A0A7M7N0P4"/>
<keyword evidence="7" id="KW-1185">Reference proteome</keyword>
<dbReference type="InterPro" id="IPR007588">
    <property type="entry name" value="Znf_FLYWCH"/>
</dbReference>
<dbReference type="OrthoDB" id="7761241at2759"/>
<dbReference type="GeneID" id="115918292"/>
<feature type="compositionally biased region" description="Basic and acidic residues" evidence="4">
    <location>
        <begin position="224"/>
        <end position="237"/>
    </location>
</feature>
<sequence>MEWIDTERGGLKLLLDGFIYVRKKDLANGWESFECELRRNRNECKARVKVLGADEFRDKTEHNHPPDHGKADAYKLKAAMKRRAVSTDESPQQILMATLPQATDEGVMALPGPTNMRRIIRRQRQDHRHSLAMRNSMIPEIIGDQRPPLETRESLLVLPGIDSVCQDDQEPLAIRNAEALAVPLEDQRSSLATEEGPMAPLGVVCQDVAEDLLIGNSEDLGNPGDHRSPFDLDKGLEARPGLDNVQQDEQEIMMIRNSENSNVSEDRTPSTATEEDPTDLPGLDSSRKQENNPEALSAMGNSGDQGLGNSGHQGLGNSSGQRLGNSGGQGPNESPGIVRRPFFSTLLKQKRSFGHRTTGPRAKVPTGSMGTAQTFCDQSSIVNEPGGTGHSSETVIVSDCT</sequence>
<reference evidence="6" key="2">
    <citation type="submission" date="2021-01" db="UniProtKB">
        <authorList>
            <consortium name="EnsemblMetazoa"/>
        </authorList>
    </citation>
    <scope>IDENTIFICATION</scope>
</reference>
<dbReference type="KEGG" id="spu:763117"/>
<dbReference type="Proteomes" id="UP000007110">
    <property type="component" value="Unassembled WGS sequence"/>
</dbReference>
<organism evidence="6 7">
    <name type="scientific">Strongylocentrotus purpuratus</name>
    <name type="common">Purple sea urchin</name>
    <dbReference type="NCBI Taxonomy" id="7668"/>
    <lineage>
        <taxon>Eukaryota</taxon>
        <taxon>Metazoa</taxon>
        <taxon>Echinodermata</taxon>
        <taxon>Eleutherozoa</taxon>
        <taxon>Echinozoa</taxon>
        <taxon>Echinoidea</taxon>
        <taxon>Euechinoidea</taxon>
        <taxon>Echinacea</taxon>
        <taxon>Camarodonta</taxon>
        <taxon>Echinidea</taxon>
        <taxon>Strongylocentrotidae</taxon>
        <taxon>Strongylocentrotus</taxon>
    </lineage>
</organism>
<proteinExistence type="predicted"/>
<feature type="region of interest" description="Disordered" evidence="4">
    <location>
        <begin position="255"/>
        <end position="338"/>
    </location>
</feature>
<accession>A0A7M7N0P4</accession>
<dbReference type="RefSeq" id="XP_030828451.1">
    <property type="nucleotide sequence ID" value="XM_030972591.1"/>
</dbReference>
<evidence type="ECO:0000313" key="6">
    <source>
        <dbReference type="EnsemblMetazoa" id="XP_030828451"/>
    </source>
</evidence>
<feature type="compositionally biased region" description="Polar residues" evidence="4">
    <location>
        <begin position="315"/>
        <end position="324"/>
    </location>
</feature>
<dbReference type="EnsemblMetazoa" id="XM_030972591">
    <property type="protein sequence ID" value="XP_030828451"/>
    <property type="gene ID" value="LOC115918292"/>
</dbReference>
<dbReference type="KEGG" id="spu:115918292"/>
<evidence type="ECO:0000313" key="7">
    <source>
        <dbReference type="Proteomes" id="UP000007110"/>
    </source>
</evidence>
<dbReference type="Pfam" id="PF04500">
    <property type="entry name" value="FLYWCH"/>
    <property type="match status" value="1"/>
</dbReference>
<keyword evidence="2" id="KW-0863">Zinc-finger</keyword>
<keyword evidence="3" id="KW-0862">Zinc</keyword>
<name>A0A7M7N0P4_STRPU</name>
<feature type="compositionally biased region" description="Gly residues" evidence="4">
    <location>
        <begin position="303"/>
        <end position="314"/>
    </location>
</feature>
<evidence type="ECO:0000256" key="1">
    <source>
        <dbReference type="ARBA" id="ARBA00022723"/>
    </source>
</evidence>
<keyword evidence="1" id="KW-0479">Metal-binding</keyword>
<protein>
    <recommendedName>
        <fullName evidence="5">FLYWCH-type domain-containing protein</fullName>
    </recommendedName>
</protein>
<reference evidence="7" key="1">
    <citation type="submission" date="2015-02" db="EMBL/GenBank/DDBJ databases">
        <title>Genome sequencing for Strongylocentrotus purpuratus.</title>
        <authorList>
            <person name="Murali S."/>
            <person name="Liu Y."/>
            <person name="Vee V."/>
            <person name="English A."/>
            <person name="Wang M."/>
            <person name="Skinner E."/>
            <person name="Han Y."/>
            <person name="Muzny D.M."/>
            <person name="Worley K.C."/>
            <person name="Gibbs R.A."/>
        </authorList>
    </citation>
    <scope>NUCLEOTIDE SEQUENCE</scope>
</reference>
<dbReference type="InParanoid" id="A0A7M7N0P4"/>
<evidence type="ECO:0000259" key="5">
    <source>
        <dbReference type="Pfam" id="PF04500"/>
    </source>
</evidence>
<feature type="compositionally biased region" description="Polar residues" evidence="4">
    <location>
        <begin position="390"/>
        <end position="401"/>
    </location>
</feature>
<feature type="region of interest" description="Disordered" evidence="4">
    <location>
        <begin position="382"/>
        <end position="401"/>
    </location>
</feature>
<dbReference type="RefSeq" id="XP_001198994.3">
    <property type="nucleotide sequence ID" value="XM_001198994.4"/>
</dbReference>
<feature type="region of interest" description="Disordered" evidence="4">
    <location>
        <begin position="352"/>
        <end position="371"/>
    </location>
</feature>
<dbReference type="Gene3D" id="2.20.25.240">
    <property type="match status" value="1"/>
</dbReference>
<evidence type="ECO:0000256" key="4">
    <source>
        <dbReference type="SAM" id="MobiDB-lite"/>
    </source>
</evidence>